<organism evidence="1 2">
    <name type="scientific">Phytophthora sojae (strain P6497)</name>
    <name type="common">Soybean stem and root rot agent</name>
    <name type="synonym">Phytophthora megasperma f. sp. glycines</name>
    <dbReference type="NCBI Taxonomy" id="1094619"/>
    <lineage>
        <taxon>Eukaryota</taxon>
        <taxon>Sar</taxon>
        <taxon>Stramenopiles</taxon>
        <taxon>Oomycota</taxon>
        <taxon>Peronosporomycetes</taxon>
        <taxon>Peronosporales</taxon>
        <taxon>Peronosporaceae</taxon>
        <taxon>Phytophthora</taxon>
    </lineage>
</organism>
<dbReference type="InParanoid" id="G4ZXQ5"/>
<dbReference type="RefSeq" id="XP_009532951.1">
    <property type="nucleotide sequence ID" value="XM_009534656.1"/>
</dbReference>
<reference evidence="1 2" key="1">
    <citation type="journal article" date="2006" name="Science">
        <title>Phytophthora genome sequences uncover evolutionary origins and mechanisms of pathogenesis.</title>
        <authorList>
            <person name="Tyler B.M."/>
            <person name="Tripathy S."/>
            <person name="Zhang X."/>
            <person name="Dehal P."/>
            <person name="Jiang R.H."/>
            <person name="Aerts A."/>
            <person name="Arredondo F.D."/>
            <person name="Baxter L."/>
            <person name="Bensasson D."/>
            <person name="Beynon J.L."/>
            <person name="Chapman J."/>
            <person name="Damasceno C.M."/>
            <person name="Dorrance A.E."/>
            <person name="Dou D."/>
            <person name="Dickerman A.W."/>
            <person name="Dubchak I.L."/>
            <person name="Garbelotto M."/>
            <person name="Gijzen M."/>
            <person name="Gordon S.G."/>
            <person name="Govers F."/>
            <person name="Grunwald N.J."/>
            <person name="Huang W."/>
            <person name="Ivors K.L."/>
            <person name="Jones R.W."/>
            <person name="Kamoun S."/>
            <person name="Krampis K."/>
            <person name="Lamour K.H."/>
            <person name="Lee M.K."/>
            <person name="McDonald W.H."/>
            <person name="Medina M."/>
            <person name="Meijer H.J."/>
            <person name="Nordberg E.K."/>
            <person name="Maclean D.J."/>
            <person name="Ospina-Giraldo M.D."/>
            <person name="Morris P.F."/>
            <person name="Phuntumart V."/>
            <person name="Putnam N.H."/>
            <person name="Rash S."/>
            <person name="Rose J.K."/>
            <person name="Sakihama Y."/>
            <person name="Salamov A.A."/>
            <person name="Savidor A."/>
            <person name="Scheuring C.F."/>
            <person name="Smith B.M."/>
            <person name="Sobral B.W."/>
            <person name="Terry A."/>
            <person name="Torto-Alalibo T.A."/>
            <person name="Win J."/>
            <person name="Xu Z."/>
            <person name="Zhang H."/>
            <person name="Grigoriev I.V."/>
            <person name="Rokhsar D.S."/>
            <person name="Boore J.L."/>
        </authorList>
    </citation>
    <scope>NUCLEOTIDE SEQUENCE [LARGE SCALE GENOMIC DNA]</scope>
    <source>
        <strain evidence="1 2">P6497</strain>
    </source>
</reference>
<gene>
    <name evidence="1" type="ORF">PHYSODRAFT_414819</name>
</gene>
<proteinExistence type="predicted"/>
<evidence type="ECO:0000313" key="2">
    <source>
        <dbReference type="Proteomes" id="UP000002640"/>
    </source>
</evidence>
<dbReference type="Proteomes" id="UP000002640">
    <property type="component" value="Unassembled WGS sequence"/>
</dbReference>
<dbReference type="AlphaFoldDB" id="G4ZXQ5"/>
<dbReference type="EMBL" id="JH159157">
    <property type="protein sequence ID" value="EGZ12618.1"/>
    <property type="molecule type" value="Genomic_DNA"/>
</dbReference>
<evidence type="ECO:0000313" key="1">
    <source>
        <dbReference type="EMBL" id="EGZ12618.1"/>
    </source>
</evidence>
<protein>
    <submittedName>
        <fullName evidence="1">Uncharacterized protein</fullName>
    </submittedName>
</protein>
<sequence length="100" mass="11191">SMDVLVQWLETPGNYDRWRDSPSAACQDAFSFLKEPGIDHRSAGAIGTKIYRTKEKWGDVTTLLKDSGLFDAYKKGEVDAGIRASVNKKCPVYDRLSTVF</sequence>
<dbReference type="KEGG" id="psoj:PHYSODRAFT_414819"/>
<keyword evidence="2" id="KW-1185">Reference proteome</keyword>
<feature type="non-terminal residue" evidence="1">
    <location>
        <position position="1"/>
    </location>
</feature>
<dbReference type="GeneID" id="20651844"/>
<name>G4ZXQ5_PHYSP</name>
<feature type="non-terminal residue" evidence="1">
    <location>
        <position position="100"/>
    </location>
</feature>
<dbReference type="PANTHER" id="PTHR33324">
    <property type="entry name" value="EXPRESSED PROTEIN"/>
    <property type="match status" value="1"/>
</dbReference>
<accession>G4ZXQ5</accession>
<dbReference type="PANTHER" id="PTHR33324:SF2">
    <property type="entry name" value="MYB_SANT-LIKE DNA-BINDING DOMAIN-CONTAINING PROTEIN"/>
    <property type="match status" value="1"/>
</dbReference>